<dbReference type="PROSITE" id="PS00374">
    <property type="entry name" value="MGMT"/>
    <property type="match status" value="1"/>
</dbReference>
<organism evidence="8">
    <name type="scientific">uncultured Acidimicrobiales bacterium</name>
    <dbReference type="NCBI Taxonomy" id="310071"/>
    <lineage>
        <taxon>Bacteria</taxon>
        <taxon>Bacillati</taxon>
        <taxon>Actinomycetota</taxon>
        <taxon>Acidimicrobiia</taxon>
        <taxon>Acidimicrobiales</taxon>
        <taxon>environmental samples</taxon>
    </lineage>
</organism>
<dbReference type="Gene3D" id="1.10.10.10">
    <property type="entry name" value="Winged helix-like DNA-binding domain superfamily/Winged helix DNA-binding domain"/>
    <property type="match status" value="1"/>
</dbReference>
<comment type="catalytic activity">
    <reaction evidence="6">
        <text>a 6-O-methyl-2'-deoxyguanosine in DNA + L-cysteinyl-[protein] = S-methyl-L-cysteinyl-[protein] + a 2'-deoxyguanosine in DNA</text>
        <dbReference type="Rhea" id="RHEA:24000"/>
        <dbReference type="Rhea" id="RHEA-COMP:10131"/>
        <dbReference type="Rhea" id="RHEA-COMP:10132"/>
        <dbReference type="Rhea" id="RHEA-COMP:11367"/>
        <dbReference type="Rhea" id="RHEA-COMP:11368"/>
        <dbReference type="ChEBI" id="CHEBI:29950"/>
        <dbReference type="ChEBI" id="CHEBI:82612"/>
        <dbReference type="ChEBI" id="CHEBI:85445"/>
        <dbReference type="ChEBI" id="CHEBI:85448"/>
        <dbReference type="EC" id="2.1.1.63"/>
    </reaction>
</comment>
<dbReference type="GO" id="GO:0003908">
    <property type="term" value="F:methylated-DNA-[protein]-cysteine S-methyltransferase activity"/>
    <property type="evidence" value="ECO:0007669"/>
    <property type="project" value="UniProtKB-EC"/>
</dbReference>
<dbReference type="InterPro" id="IPR014048">
    <property type="entry name" value="MethylDNA_cys_MeTrfase_DNA-bd"/>
</dbReference>
<dbReference type="EMBL" id="CADCSZ010000048">
    <property type="protein sequence ID" value="CAA9222862.1"/>
    <property type="molecule type" value="Genomic_DNA"/>
</dbReference>
<dbReference type="CDD" id="cd06445">
    <property type="entry name" value="ATase"/>
    <property type="match status" value="1"/>
</dbReference>
<dbReference type="GO" id="GO:0006281">
    <property type="term" value="P:DNA repair"/>
    <property type="evidence" value="ECO:0007669"/>
    <property type="project" value="UniProtKB-KW"/>
</dbReference>
<dbReference type="InterPro" id="IPR036388">
    <property type="entry name" value="WH-like_DNA-bd_sf"/>
</dbReference>
<dbReference type="EC" id="2.1.1.63" evidence="8"/>
<dbReference type="Pfam" id="PF01035">
    <property type="entry name" value="DNA_binding_1"/>
    <property type="match status" value="1"/>
</dbReference>
<dbReference type="GO" id="GO:0032259">
    <property type="term" value="P:methylation"/>
    <property type="evidence" value="ECO:0007669"/>
    <property type="project" value="UniProtKB-KW"/>
</dbReference>
<accession>A0A6J4HF00</accession>
<evidence type="ECO:0000313" key="8">
    <source>
        <dbReference type="EMBL" id="CAA9222862.1"/>
    </source>
</evidence>
<keyword evidence="2 8" id="KW-0489">Methyltransferase</keyword>
<dbReference type="PANTHER" id="PTHR10815">
    <property type="entry name" value="METHYLATED-DNA--PROTEIN-CYSTEINE METHYLTRANSFERASE"/>
    <property type="match status" value="1"/>
</dbReference>
<dbReference type="InterPro" id="IPR036217">
    <property type="entry name" value="MethylDNA_cys_MeTrfase_DNAb"/>
</dbReference>
<dbReference type="SUPFAM" id="SSF46767">
    <property type="entry name" value="Methylated DNA-protein cysteine methyltransferase, C-terminal domain"/>
    <property type="match status" value="1"/>
</dbReference>
<name>A0A6J4HF00_9ACTN</name>
<gene>
    <name evidence="8" type="ORF">AVDCRST_MAG76-816</name>
</gene>
<keyword evidence="3 8" id="KW-0808">Transferase</keyword>
<keyword evidence="5" id="KW-0234">DNA repair</keyword>
<dbReference type="InterPro" id="IPR001497">
    <property type="entry name" value="MethylDNA_cys_MeTrfase_AS"/>
</dbReference>
<keyword evidence="4" id="KW-0227">DNA damage</keyword>
<evidence type="ECO:0000256" key="4">
    <source>
        <dbReference type="ARBA" id="ARBA00022763"/>
    </source>
</evidence>
<evidence type="ECO:0000256" key="6">
    <source>
        <dbReference type="ARBA" id="ARBA00049348"/>
    </source>
</evidence>
<proteinExistence type="predicted"/>
<reference evidence="8" key="1">
    <citation type="submission" date="2020-02" db="EMBL/GenBank/DDBJ databases">
        <authorList>
            <person name="Meier V. D."/>
        </authorList>
    </citation>
    <scope>NUCLEOTIDE SEQUENCE</scope>
    <source>
        <strain evidence="8">AVDCRST_MAG76</strain>
    </source>
</reference>
<sequence length="176" mass="17860">MKANQPLLAATHPTPAGPITLITGPDGVCAAGFTDDLALVSALRGPVHLRADVRLVADAGDASKAVLAWAEGDVDAPLAVGAALEGTDFQRSVWAALRTIPAGRPLTYTGLAAAAGRPAAVRAAARGCATNRVSLFVPCHRVVRSGGAVGGFLWGPTVKEALLAHEADLTPTSQRS</sequence>
<evidence type="ECO:0000256" key="3">
    <source>
        <dbReference type="ARBA" id="ARBA00022679"/>
    </source>
</evidence>
<comment type="catalytic activity">
    <reaction evidence="1">
        <text>a 4-O-methyl-thymidine in DNA + L-cysteinyl-[protein] = a thymidine in DNA + S-methyl-L-cysteinyl-[protein]</text>
        <dbReference type="Rhea" id="RHEA:53428"/>
        <dbReference type="Rhea" id="RHEA-COMP:10131"/>
        <dbReference type="Rhea" id="RHEA-COMP:10132"/>
        <dbReference type="Rhea" id="RHEA-COMP:13555"/>
        <dbReference type="Rhea" id="RHEA-COMP:13556"/>
        <dbReference type="ChEBI" id="CHEBI:29950"/>
        <dbReference type="ChEBI" id="CHEBI:82612"/>
        <dbReference type="ChEBI" id="CHEBI:137386"/>
        <dbReference type="ChEBI" id="CHEBI:137387"/>
        <dbReference type="EC" id="2.1.1.63"/>
    </reaction>
</comment>
<evidence type="ECO:0000256" key="2">
    <source>
        <dbReference type="ARBA" id="ARBA00022603"/>
    </source>
</evidence>
<evidence type="ECO:0000259" key="7">
    <source>
        <dbReference type="Pfam" id="PF01035"/>
    </source>
</evidence>
<evidence type="ECO:0000256" key="1">
    <source>
        <dbReference type="ARBA" id="ARBA00001286"/>
    </source>
</evidence>
<evidence type="ECO:0000256" key="5">
    <source>
        <dbReference type="ARBA" id="ARBA00023204"/>
    </source>
</evidence>
<dbReference type="PANTHER" id="PTHR10815:SF13">
    <property type="entry name" value="METHYLATED-DNA--PROTEIN-CYSTEINE METHYLTRANSFERASE"/>
    <property type="match status" value="1"/>
</dbReference>
<feature type="domain" description="Methylated-DNA-[protein]-cysteine S-methyltransferase DNA binding" evidence="7">
    <location>
        <begin position="88"/>
        <end position="167"/>
    </location>
</feature>
<dbReference type="AlphaFoldDB" id="A0A6J4HF00"/>
<protein>
    <submittedName>
        <fullName evidence="8">Methylated-DNA--protein-cysteine methyltransferase</fullName>
        <ecNumber evidence="8">2.1.1.63</ecNumber>
    </submittedName>
</protein>
<dbReference type="NCBIfam" id="TIGR00589">
    <property type="entry name" value="ogt"/>
    <property type="match status" value="1"/>
</dbReference>